<comment type="caution">
    <text evidence="1">The sequence shown here is derived from an EMBL/GenBank/DDBJ whole genome shotgun (WGS) entry which is preliminary data.</text>
</comment>
<accession>A0A9X8MHY9</accession>
<dbReference type="EMBL" id="FOEV01000039">
    <property type="protein sequence ID" value="SER53541.1"/>
    <property type="molecule type" value="Genomic_DNA"/>
</dbReference>
<proteinExistence type="predicted"/>
<name>A0A9X8MHY9_9PSED</name>
<dbReference type="RefSeq" id="WP_074830722.1">
    <property type="nucleotide sequence ID" value="NZ_FOEV01000039.1"/>
</dbReference>
<evidence type="ECO:0000313" key="2">
    <source>
        <dbReference type="Proteomes" id="UP000183210"/>
    </source>
</evidence>
<sequence>MTLKTLRAEIQKASEEIRERFDDSLTVILVAVVDAKEGGVNLPCSGYVCAYYVAGAFRQMYVMGEAEQAEALVRAFLDYAHKIERSGNCRPGAVMMPFKTLPEAAVVIPQPTEGVGMGEHVARLYDAMRAVA</sequence>
<gene>
    <name evidence="1" type="ORF">SAMN05216409_1392</name>
</gene>
<dbReference type="GeneID" id="300269800"/>
<dbReference type="Proteomes" id="UP000183210">
    <property type="component" value="Unassembled WGS sequence"/>
</dbReference>
<dbReference type="AlphaFoldDB" id="A0A9X8MHY9"/>
<organism evidence="1 2">
    <name type="scientific">Pseudomonas lutea</name>
    <dbReference type="NCBI Taxonomy" id="243924"/>
    <lineage>
        <taxon>Bacteria</taxon>
        <taxon>Pseudomonadati</taxon>
        <taxon>Pseudomonadota</taxon>
        <taxon>Gammaproteobacteria</taxon>
        <taxon>Pseudomonadales</taxon>
        <taxon>Pseudomonadaceae</taxon>
        <taxon>Pseudomonas</taxon>
    </lineage>
</organism>
<reference evidence="1 2" key="1">
    <citation type="submission" date="2016-10" db="EMBL/GenBank/DDBJ databases">
        <authorList>
            <person name="Varghese N."/>
            <person name="Submissions S."/>
        </authorList>
    </citation>
    <scope>NUCLEOTIDE SEQUENCE [LARGE SCALE GENOMIC DNA]</scope>
    <source>
        <strain evidence="1 2">LMG 21974</strain>
    </source>
</reference>
<protein>
    <submittedName>
        <fullName evidence="1">Uncharacterized protein</fullName>
    </submittedName>
</protein>
<evidence type="ECO:0000313" key="1">
    <source>
        <dbReference type="EMBL" id="SER53541.1"/>
    </source>
</evidence>